<dbReference type="Proteomes" id="UP000218238">
    <property type="component" value="Unassembled WGS sequence"/>
</dbReference>
<feature type="region of interest" description="Disordered" evidence="4">
    <location>
        <begin position="38"/>
        <end position="67"/>
    </location>
</feature>
<dbReference type="Pfam" id="PF04966">
    <property type="entry name" value="OprB"/>
    <property type="match status" value="1"/>
</dbReference>
<keyword evidence="7" id="KW-1185">Reference proteome</keyword>
<name>A0A2A2TG77_9CYAN</name>
<dbReference type="InterPro" id="IPR038673">
    <property type="entry name" value="OprB_sf"/>
</dbReference>
<gene>
    <name evidence="6" type="ORF">CK510_19410</name>
</gene>
<reference evidence="6 7" key="1">
    <citation type="submission" date="2017-08" db="EMBL/GenBank/DDBJ databases">
        <title>Draft genome sequence of filamentous cyanobacterium Calothrix elsteri CCALA 953.</title>
        <authorList>
            <person name="Gagunashvili A.N."/>
            <person name="Elster J."/>
            <person name="Andresson O.S."/>
        </authorList>
    </citation>
    <scope>NUCLEOTIDE SEQUENCE [LARGE SCALE GENOMIC DNA]</scope>
    <source>
        <strain evidence="6 7">CCALA 953</strain>
    </source>
</reference>
<dbReference type="InterPro" id="IPR051465">
    <property type="entry name" value="Cell_Envelope_Struct_Comp"/>
</dbReference>
<feature type="compositionally biased region" description="Polar residues" evidence="4">
    <location>
        <begin position="150"/>
        <end position="185"/>
    </location>
</feature>
<dbReference type="OrthoDB" id="474791at2"/>
<dbReference type="NCBIfam" id="NF033921">
    <property type="entry name" value="por_somb"/>
    <property type="match status" value="1"/>
</dbReference>
<dbReference type="PROSITE" id="PS51272">
    <property type="entry name" value="SLH"/>
    <property type="match status" value="1"/>
</dbReference>
<evidence type="ECO:0000256" key="3">
    <source>
        <dbReference type="SAM" id="Coils"/>
    </source>
</evidence>
<keyword evidence="3" id="KW-0175">Coiled coil</keyword>
<sequence length="688" mass="73923">MSDIGLLMAGILTAGQPTLSELPEEPAIQPDITVQEFSQEEKGQNTEVSSQKKIEDSMVSATSSKSIAPPELTLPEISSEVTGSELTKKQKNILNKIKNKREIGEKGEREKDKGENDFSFSTSNSPLLYGQSIGSSLPNPNLYRRPIGSSLRNSYAQPDESSVTNSQLSTVSHPEMLDSTSTDGMSEVTSVSQLQDVDSSNWAFSALQSLVERYGCVAGYPDGTFKGNRGMSRYEFAAGLNACMDKINELIATNKENLAKQEDLITLQRLQAEFQGELKVIQARLNNLEERTAELKENQFSATTKLYGQAIFSVQGTNEGDVYLYRGEETPRKAETNVTFTSSSQLTLATSFTGRDLLLTGLAAGNLGSSTQALSTNMGRLGFESDTGNNNVYLNELSYRFPVSNNFGVVVGTAGVNPVNTFRGINPLEGSGDGAISLFGQRNPILAIGSGTSGVGFDWQMSDRISLQAVYSAQIANFPGDINTGGLFGGNYTAGAQLTVAPTDNLDVGIHYLFNHSPDGNLRTGIGDTQLVSPFAPQTTFDTHAVGATVGWRVNPNLQLGGWGGWTSSNPVNVSGTVETTNWAVFAAFPNLFRPGNLGGLIVGQPPKITSSTLPSGYNLPNFAIPDFDTGGGKGGREDTSLHLELFYRAQINDNIALTPGLFVILNPNHNRDNDTLIVGAMRATFRF</sequence>
<protein>
    <submittedName>
        <fullName evidence="6">S-layer protein</fullName>
    </submittedName>
</protein>
<evidence type="ECO:0000313" key="7">
    <source>
        <dbReference type="Proteomes" id="UP000218238"/>
    </source>
</evidence>
<organism evidence="6 7">
    <name type="scientific">Brunnivagina elsteri CCALA 953</name>
    <dbReference type="NCBI Taxonomy" id="987040"/>
    <lineage>
        <taxon>Bacteria</taxon>
        <taxon>Bacillati</taxon>
        <taxon>Cyanobacteriota</taxon>
        <taxon>Cyanophyceae</taxon>
        <taxon>Nostocales</taxon>
        <taxon>Calotrichaceae</taxon>
        <taxon>Brunnivagina</taxon>
    </lineage>
</organism>
<dbReference type="GO" id="GO:0016020">
    <property type="term" value="C:membrane"/>
    <property type="evidence" value="ECO:0007669"/>
    <property type="project" value="InterPro"/>
</dbReference>
<dbReference type="InterPro" id="IPR001119">
    <property type="entry name" value="SLH_dom"/>
</dbReference>
<evidence type="ECO:0000256" key="1">
    <source>
        <dbReference type="ARBA" id="ARBA00008769"/>
    </source>
</evidence>
<dbReference type="GO" id="GO:0015288">
    <property type="term" value="F:porin activity"/>
    <property type="evidence" value="ECO:0007669"/>
    <property type="project" value="InterPro"/>
</dbReference>
<dbReference type="InterPro" id="IPR047684">
    <property type="entry name" value="Por_som-like"/>
</dbReference>
<dbReference type="AlphaFoldDB" id="A0A2A2TG77"/>
<dbReference type="InterPro" id="IPR007049">
    <property type="entry name" value="Carb-sel_porin_OprB"/>
</dbReference>
<evidence type="ECO:0000259" key="5">
    <source>
        <dbReference type="PROSITE" id="PS51272"/>
    </source>
</evidence>
<feature type="domain" description="SLH" evidence="5">
    <location>
        <begin position="190"/>
        <end position="254"/>
    </location>
</feature>
<dbReference type="PANTHER" id="PTHR43308">
    <property type="entry name" value="OUTER MEMBRANE PROTEIN ALPHA-RELATED"/>
    <property type="match status" value="1"/>
</dbReference>
<dbReference type="RefSeq" id="WP_095723265.1">
    <property type="nucleotide sequence ID" value="NZ_NTFS01000240.1"/>
</dbReference>
<feature type="compositionally biased region" description="Basic and acidic residues" evidence="4">
    <location>
        <begin position="100"/>
        <end position="116"/>
    </location>
</feature>
<evidence type="ECO:0000256" key="4">
    <source>
        <dbReference type="SAM" id="MobiDB-lite"/>
    </source>
</evidence>
<dbReference type="Pfam" id="PF00395">
    <property type="entry name" value="SLH"/>
    <property type="match status" value="1"/>
</dbReference>
<evidence type="ECO:0000313" key="6">
    <source>
        <dbReference type="EMBL" id="PAX52429.1"/>
    </source>
</evidence>
<feature type="coiled-coil region" evidence="3">
    <location>
        <begin position="271"/>
        <end position="298"/>
    </location>
</feature>
<comment type="similarity">
    <text evidence="1 2">Belongs to the OprB family.</text>
</comment>
<feature type="compositionally biased region" description="Basic and acidic residues" evidence="4">
    <location>
        <begin position="39"/>
        <end position="56"/>
    </location>
</feature>
<dbReference type="PANTHER" id="PTHR43308:SF1">
    <property type="entry name" value="OUTER MEMBRANE PROTEIN ALPHA"/>
    <property type="match status" value="1"/>
</dbReference>
<accession>A0A2A2TG77</accession>
<dbReference type="GO" id="GO:0008643">
    <property type="term" value="P:carbohydrate transport"/>
    <property type="evidence" value="ECO:0007669"/>
    <property type="project" value="InterPro"/>
</dbReference>
<feature type="compositionally biased region" description="Polar residues" evidence="4">
    <location>
        <begin position="118"/>
        <end position="139"/>
    </location>
</feature>
<dbReference type="EMBL" id="NTFS01000240">
    <property type="protein sequence ID" value="PAX52429.1"/>
    <property type="molecule type" value="Genomic_DNA"/>
</dbReference>
<evidence type="ECO:0000256" key="2">
    <source>
        <dbReference type="RuleBase" id="RU363072"/>
    </source>
</evidence>
<comment type="caution">
    <text evidence="6">The sequence shown here is derived from an EMBL/GenBank/DDBJ whole genome shotgun (WGS) entry which is preliminary data.</text>
</comment>
<feature type="region of interest" description="Disordered" evidence="4">
    <location>
        <begin position="100"/>
        <end position="185"/>
    </location>
</feature>
<dbReference type="Gene3D" id="2.40.160.180">
    <property type="entry name" value="Carbohydrate-selective porin OprB"/>
    <property type="match status" value="1"/>
</dbReference>
<proteinExistence type="inferred from homology"/>